<accession>A0ACD1FH07</accession>
<evidence type="ECO:0000313" key="2">
    <source>
        <dbReference type="Proteomes" id="UP000825598"/>
    </source>
</evidence>
<gene>
    <name evidence="1" type="ORF">K6L26_01200</name>
</gene>
<name>A0ACD1FH07_MYCFR</name>
<evidence type="ECO:0000313" key="1">
    <source>
        <dbReference type="EMBL" id="QZH66368.1"/>
    </source>
</evidence>
<sequence length="143" mass="15834">MTTDDRQQRTARLTEAAAARTADATARARRAITKLHAAGQPITFVSIARTAGVSTSFLYQHTDLRRDISEHRRRATGDLHTPNPAAATVESLRTKLQVALHRNRDLAEEVAVLRTENEALRSRVLDLNHRHTSAPRARPATDG</sequence>
<keyword evidence="2" id="KW-1185">Reference proteome</keyword>
<dbReference type="Proteomes" id="UP000825598">
    <property type="component" value="Chromosome"/>
</dbReference>
<protein>
    <submittedName>
        <fullName evidence="1">Uncharacterized protein</fullName>
    </submittedName>
</protein>
<dbReference type="EMBL" id="CP081673">
    <property type="protein sequence ID" value="QZH66368.1"/>
    <property type="molecule type" value="Genomic_DNA"/>
</dbReference>
<proteinExistence type="predicted"/>
<organism evidence="1 2">
    <name type="scientific">Mycolicibacterium farcinogenes</name>
    <name type="common">Mycobacterium farcinogenes</name>
    <dbReference type="NCBI Taxonomy" id="1802"/>
    <lineage>
        <taxon>Bacteria</taxon>
        <taxon>Bacillati</taxon>
        <taxon>Actinomycetota</taxon>
        <taxon>Actinomycetes</taxon>
        <taxon>Mycobacteriales</taxon>
        <taxon>Mycobacteriaceae</taxon>
        <taxon>Mycolicibacterium</taxon>
    </lineage>
</organism>
<reference evidence="1" key="1">
    <citation type="submission" date="2021-07" db="EMBL/GenBank/DDBJ databases">
        <title>Complete Genome Sequences of Mycobacterium farcinogenes Isolated from Clinical Specimens from Patients in Thailand.</title>
        <authorList>
            <person name="Sodsai P."/>
        </authorList>
    </citation>
    <scope>NUCLEOTIDE SEQUENCE</scope>
    <source>
        <strain evidence="1">BKK/CU-MFGFA-001</strain>
    </source>
</reference>